<feature type="domain" description="F-box" evidence="1">
    <location>
        <begin position="1"/>
        <end position="43"/>
    </location>
</feature>
<sequence>LPNVVLHELMKFIDINDRLNLRITCRAFEKLMAESNAGYFDSAGIDLDNMVLDHEIGDLSIHERACNEDELDQFVKMRMRLFDRISFGNFYVHTDGSRSALQFLRQFMQKFEMRSLSLHVQCQLELENALILLGDFPRSNSNMDLYFVPETNVIRTFPRMERLYILTNPKTASQIPIDLFFTMLSSHKNLYFGLGSVLLTSDEWKKTIKVISEDIRERSVMIRMDSSTIVEYLRAFGISEMTKSGDYCGEFKALACAPGTGLANGSVQLRYMNCVIDISDIAWSEKGYGTTVTMTNTRNVQ</sequence>
<dbReference type="Proteomes" id="UP001432027">
    <property type="component" value="Unassembled WGS sequence"/>
</dbReference>
<comment type="caution">
    <text evidence="2">The sequence shown here is derived from an EMBL/GenBank/DDBJ whole genome shotgun (WGS) entry which is preliminary data.</text>
</comment>
<dbReference type="Pfam" id="PF00646">
    <property type="entry name" value="F-box"/>
    <property type="match status" value="1"/>
</dbReference>
<evidence type="ECO:0000259" key="1">
    <source>
        <dbReference type="PROSITE" id="PS50181"/>
    </source>
</evidence>
<dbReference type="EMBL" id="BTSX01000005">
    <property type="protein sequence ID" value="GMS98291.1"/>
    <property type="molecule type" value="Genomic_DNA"/>
</dbReference>
<keyword evidence="3" id="KW-1185">Reference proteome</keyword>
<accession>A0AAV5TVI5</accession>
<reference evidence="2" key="1">
    <citation type="submission" date="2023-10" db="EMBL/GenBank/DDBJ databases">
        <title>Genome assembly of Pristionchus species.</title>
        <authorList>
            <person name="Yoshida K."/>
            <person name="Sommer R.J."/>
        </authorList>
    </citation>
    <scope>NUCLEOTIDE SEQUENCE</scope>
    <source>
        <strain evidence="2">RS0144</strain>
    </source>
</reference>
<dbReference type="PROSITE" id="PS50181">
    <property type="entry name" value="FBOX"/>
    <property type="match status" value="1"/>
</dbReference>
<dbReference type="InterPro" id="IPR001810">
    <property type="entry name" value="F-box_dom"/>
</dbReference>
<name>A0AAV5TVI5_9BILA</name>
<dbReference type="AlphaFoldDB" id="A0AAV5TVI5"/>
<organism evidence="2 3">
    <name type="scientific">Pristionchus entomophagus</name>
    <dbReference type="NCBI Taxonomy" id="358040"/>
    <lineage>
        <taxon>Eukaryota</taxon>
        <taxon>Metazoa</taxon>
        <taxon>Ecdysozoa</taxon>
        <taxon>Nematoda</taxon>
        <taxon>Chromadorea</taxon>
        <taxon>Rhabditida</taxon>
        <taxon>Rhabditina</taxon>
        <taxon>Diplogasteromorpha</taxon>
        <taxon>Diplogasteroidea</taxon>
        <taxon>Neodiplogasteridae</taxon>
        <taxon>Pristionchus</taxon>
    </lineage>
</organism>
<evidence type="ECO:0000313" key="2">
    <source>
        <dbReference type="EMBL" id="GMS98291.1"/>
    </source>
</evidence>
<gene>
    <name evidence="2" type="ORF">PENTCL1PPCAC_20466</name>
</gene>
<evidence type="ECO:0000313" key="3">
    <source>
        <dbReference type="Proteomes" id="UP001432027"/>
    </source>
</evidence>
<proteinExistence type="predicted"/>
<feature type="non-terminal residue" evidence="2">
    <location>
        <position position="1"/>
    </location>
</feature>
<protein>
    <recommendedName>
        <fullName evidence="1">F-box domain-containing protein</fullName>
    </recommendedName>
</protein>